<dbReference type="PROSITE" id="PS50977">
    <property type="entry name" value="HTH_TETR_2"/>
    <property type="match status" value="1"/>
</dbReference>
<dbReference type="Proteomes" id="UP000004956">
    <property type="component" value="Unassembled WGS sequence"/>
</dbReference>
<name>H3KF57_9BURK</name>
<reference evidence="7 8" key="1">
    <citation type="submission" date="2011-11" db="EMBL/GenBank/DDBJ databases">
        <authorList>
            <person name="Weinstock G."/>
            <person name="Sodergren E."/>
            <person name="Clifton S."/>
            <person name="Fulton L."/>
            <person name="Fulton B."/>
            <person name="Courtney L."/>
            <person name="Fronick C."/>
            <person name="Harrison M."/>
            <person name="Strong C."/>
            <person name="Farmer C."/>
            <person name="Delahaunty K."/>
            <person name="Markovic C."/>
            <person name="Hall O."/>
            <person name="Minx P."/>
            <person name="Tomlinson C."/>
            <person name="Mitreva M."/>
            <person name="Hou S."/>
            <person name="Chen J."/>
            <person name="Wollam A."/>
            <person name="Pepin K.H."/>
            <person name="Johnson M."/>
            <person name="Bhonagiri V."/>
            <person name="Zhang X."/>
            <person name="Suruliraj S."/>
            <person name="Warren W."/>
            <person name="Chinwalla A."/>
            <person name="Mardis E.R."/>
            <person name="Wilson R.K."/>
        </authorList>
    </citation>
    <scope>NUCLEOTIDE SEQUENCE [LARGE SCALE GENOMIC DNA]</scope>
    <source>
        <strain evidence="7 8">YIT 11816</strain>
    </source>
</reference>
<dbReference type="PRINTS" id="PR00455">
    <property type="entry name" value="HTHTETR"/>
</dbReference>
<dbReference type="OrthoDB" id="9809772at2"/>
<sequence>MTEQLHDAAALEAQAAGNTAEGAKEARRPTRADGRATRAKLLDAARTIIMEEGTDRLTIDRVIKLAGMSKGSFLYHFPSRDHLLEALVDDYANHLADVQTSLEAASPDAAHPLLASYLAWYEQFQEGEIDQGSSPLVALVMASRRNRRFLEPVRSWYRHYFDRLEAMSAQNAPDAAYAPGTQGCDKTEALLLTLAMDGLFFHQLFGTDVLTNEERAAVTGRIAVRSGNSKGMRKTAKK</sequence>
<dbReference type="GO" id="GO:0000976">
    <property type="term" value="F:transcription cis-regulatory region binding"/>
    <property type="evidence" value="ECO:0007669"/>
    <property type="project" value="TreeGrafter"/>
</dbReference>
<dbReference type="InterPro" id="IPR041479">
    <property type="entry name" value="TetR_CgmR_C"/>
</dbReference>
<dbReference type="SUPFAM" id="SSF46689">
    <property type="entry name" value="Homeodomain-like"/>
    <property type="match status" value="1"/>
</dbReference>
<evidence type="ECO:0000313" key="8">
    <source>
        <dbReference type="Proteomes" id="UP000004956"/>
    </source>
</evidence>
<dbReference type="GO" id="GO:0003700">
    <property type="term" value="F:DNA-binding transcription factor activity"/>
    <property type="evidence" value="ECO:0007669"/>
    <property type="project" value="TreeGrafter"/>
</dbReference>
<dbReference type="PANTHER" id="PTHR30055:SF234">
    <property type="entry name" value="HTH-TYPE TRANSCRIPTIONAL REGULATOR BETI"/>
    <property type="match status" value="1"/>
</dbReference>
<keyword evidence="1" id="KW-0805">Transcription regulation</keyword>
<feature type="domain" description="HTH tetR-type" evidence="6">
    <location>
        <begin position="35"/>
        <end position="95"/>
    </location>
</feature>
<evidence type="ECO:0000256" key="1">
    <source>
        <dbReference type="ARBA" id="ARBA00023015"/>
    </source>
</evidence>
<accession>H3KF57</accession>
<dbReference type="AlphaFoldDB" id="H3KF57"/>
<dbReference type="Pfam" id="PF00440">
    <property type="entry name" value="TetR_N"/>
    <property type="match status" value="1"/>
</dbReference>
<keyword evidence="2 4" id="KW-0238">DNA-binding</keyword>
<evidence type="ECO:0000256" key="5">
    <source>
        <dbReference type="SAM" id="MobiDB-lite"/>
    </source>
</evidence>
<dbReference type="Gene3D" id="1.10.357.10">
    <property type="entry name" value="Tetracycline Repressor, domain 2"/>
    <property type="match status" value="1"/>
</dbReference>
<dbReference type="PATRIC" id="fig|762967.3.peg.1080"/>
<evidence type="ECO:0000256" key="4">
    <source>
        <dbReference type="PROSITE-ProRule" id="PRU00335"/>
    </source>
</evidence>
<dbReference type="InterPro" id="IPR050109">
    <property type="entry name" value="HTH-type_TetR-like_transc_reg"/>
</dbReference>
<gene>
    <name evidence="7" type="ORF">HMPREF9440_01374</name>
</gene>
<dbReference type="Pfam" id="PF17937">
    <property type="entry name" value="TetR_C_28"/>
    <property type="match status" value="1"/>
</dbReference>
<protein>
    <submittedName>
        <fullName evidence="7">Transcriptional regulator, TetR family</fullName>
    </submittedName>
</protein>
<dbReference type="HOGENOM" id="CLU_091687_2_1_4"/>
<organism evidence="7 8">
    <name type="scientific">Sutterella parvirubra YIT 11816</name>
    <dbReference type="NCBI Taxonomy" id="762967"/>
    <lineage>
        <taxon>Bacteria</taxon>
        <taxon>Pseudomonadati</taxon>
        <taxon>Pseudomonadota</taxon>
        <taxon>Betaproteobacteria</taxon>
        <taxon>Burkholderiales</taxon>
        <taxon>Sutterellaceae</taxon>
        <taxon>Sutterella</taxon>
    </lineage>
</organism>
<evidence type="ECO:0000256" key="2">
    <source>
        <dbReference type="ARBA" id="ARBA00023125"/>
    </source>
</evidence>
<dbReference type="InterPro" id="IPR001647">
    <property type="entry name" value="HTH_TetR"/>
</dbReference>
<keyword evidence="8" id="KW-1185">Reference proteome</keyword>
<dbReference type="EMBL" id="AFBQ01000193">
    <property type="protein sequence ID" value="EHY31253.1"/>
    <property type="molecule type" value="Genomic_DNA"/>
</dbReference>
<dbReference type="RefSeq" id="WP_008542295.1">
    <property type="nucleotide sequence ID" value="NZ_JH604964.1"/>
</dbReference>
<feature type="DNA-binding region" description="H-T-H motif" evidence="4">
    <location>
        <begin position="58"/>
        <end position="77"/>
    </location>
</feature>
<feature type="compositionally biased region" description="Basic and acidic residues" evidence="5">
    <location>
        <begin position="22"/>
        <end position="35"/>
    </location>
</feature>
<dbReference type="PANTHER" id="PTHR30055">
    <property type="entry name" value="HTH-TYPE TRANSCRIPTIONAL REGULATOR RUTR"/>
    <property type="match status" value="1"/>
</dbReference>
<keyword evidence="3" id="KW-0804">Transcription</keyword>
<dbReference type="InterPro" id="IPR009057">
    <property type="entry name" value="Homeodomain-like_sf"/>
</dbReference>
<evidence type="ECO:0000313" key="7">
    <source>
        <dbReference type="EMBL" id="EHY31253.1"/>
    </source>
</evidence>
<feature type="region of interest" description="Disordered" evidence="5">
    <location>
        <begin position="13"/>
        <end position="35"/>
    </location>
</feature>
<comment type="caution">
    <text evidence="7">The sequence shown here is derived from an EMBL/GenBank/DDBJ whole genome shotgun (WGS) entry which is preliminary data.</text>
</comment>
<evidence type="ECO:0000256" key="3">
    <source>
        <dbReference type="ARBA" id="ARBA00023163"/>
    </source>
</evidence>
<evidence type="ECO:0000259" key="6">
    <source>
        <dbReference type="PROSITE" id="PS50977"/>
    </source>
</evidence>
<dbReference type="STRING" id="762967.HMPREF9440_01374"/>
<proteinExistence type="predicted"/>